<dbReference type="Gene3D" id="3.40.50.300">
    <property type="entry name" value="P-loop containing nucleotide triphosphate hydrolases"/>
    <property type="match status" value="1"/>
</dbReference>
<keyword evidence="7 8" id="KW-0472">Membrane</keyword>
<evidence type="ECO:0000256" key="4">
    <source>
        <dbReference type="ARBA" id="ARBA00022741"/>
    </source>
</evidence>
<name>A0A533QEE7_9BACT</name>
<feature type="domain" description="ABC transporter" evidence="9">
    <location>
        <begin position="364"/>
        <end position="599"/>
    </location>
</feature>
<evidence type="ECO:0000256" key="5">
    <source>
        <dbReference type="ARBA" id="ARBA00022840"/>
    </source>
</evidence>
<evidence type="ECO:0000256" key="2">
    <source>
        <dbReference type="ARBA" id="ARBA00022448"/>
    </source>
</evidence>
<sequence>MILAIISMIIYTSANGIQIALIKPILDKLLHGEAQEITDLPKIDIDQPVHDQKSSSPAGQFKEQVFNKFTFIEKVQKRATGSFTSIGIVMAILAPVIFLSSYFQQYFRNLIMWAVVVDIRNKVCDHLLPQPLSFFENRKSGDLLSRLTNDMAVTQSGLTILFDEILLQPMKLICGLVLAFYFSWKLSLFTLIVFPIVFFPVLIMGKKIKKHGKGSLRHLSDLTDALREMFAGIRIVKAFKMEDEESREIHAISERFYKKRLKMVKAKALNTSTSEFVYTLGLAALIAFGGYVVISKKITPGELAGFITATGFMVITSVKKLAKGYASLQESLSGVSRVFELLTIEPDIKDHPEAVHLDRIEEGISFKNVSFSYDGSKEFKLKDICLTIYKGEVIAIVGESGAGKTSLINLIPRFYDPVEGSIEIDGIDIRQIKRESLLSHIAIVAQQTFLFNRSFYENILYGKRNASIADVHAAAQAAHIHDFIMELPKGYDTVVGELGVKLSGGQRQRIAIARAILKNAPILLLDEATSSLDYTSEKLVQDALNNLITGRTTIIVAHRLSTIQHCDRIVVMKHGRIIEVGNHESLMSEEGEYKRVYQLHFNTISL</sequence>
<dbReference type="InterPro" id="IPR003439">
    <property type="entry name" value="ABC_transporter-like_ATP-bd"/>
</dbReference>
<dbReference type="SUPFAM" id="SSF90123">
    <property type="entry name" value="ABC transporter transmembrane region"/>
    <property type="match status" value="1"/>
</dbReference>
<keyword evidence="2" id="KW-0813">Transport</keyword>
<dbReference type="Proteomes" id="UP000319783">
    <property type="component" value="Unassembled WGS sequence"/>
</dbReference>
<dbReference type="SUPFAM" id="SSF52540">
    <property type="entry name" value="P-loop containing nucleoside triphosphate hydrolases"/>
    <property type="match status" value="1"/>
</dbReference>
<dbReference type="Gene3D" id="1.20.1560.10">
    <property type="entry name" value="ABC transporter type 1, transmembrane domain"/>
    <property type="match status" value="1"/>
</dbReference>
<protein>
    <submittedName>
        <fullName evidence="11">Lipid A export ATP-binding/permease protein MsbA</fullName>
    </submittedName>
</protein>
<dbReference type="AlphaFoldDB" id="A0A533QEE7"/>
<feature type="transmembrane region" description="Helical" evidence="8">
    <location>
        <begin position="83"/>
        <end position="103"/>
    </location>
</feature>
<dbReference type="InterPro" id="IPR036640">
    <property type="entry name" value="ABC1_TM_sf"/>
</dbReference>
<dbReference type="SMART" id="SM00382">
    <property type="entry name" value="AAA"/>
    <property type="match status" value="1"/>
</dbReference>
<dbReference type="InterPro" id="IPR011527">
    <property type="entry name" value="ABC1_TM_dom"/>
</dbReference>
<dbReference type="FunFam" id="3.40.50.300:FF:000287">
    <property type="entry name" value="Multidrug ABC transporter ATP-binding protein"/>
    <property type="match status" value="1"/>
</dbReference>
<dbReference type="InterPro" id="IPR039421">
    <property type="entry name" value="Type_1_exporter"/>
</dbReference>
<keyword evidence="4" id="KW-0547">Nucleotide-binding</keyword>
<feature type="domain" description="ABC transmembrane type-1" evidence="10">
    <location>
        <begin position="2"/>
        <end position="313"/>
    </location>
</feature>
<evidence type="ECO:0000256" key="3">
    <source>
        <dbReference type="ARBA" id="ARBA00022692"/>
    </source>
</evidence>
<evidence type="ECO:0000256" key="1">
    <source>
        <dbReference type="ARBA" id="ARBA00004651"/>
    </source>
</evidence>
<dbReference type="EMBL" id="SULG01000007">
    <property type="protein sequence ID" value="TLD43108.1"/>
    <property type="molecule type" value="Genomic_DNA"/>
</dbReference>
<dbReference type="CDD" id="cd18552">
    <property type="entry name" value="ABC_6TM_MsbA_like"/>
    <property type="match status" value="1"/>
</dbReference>
<dbReference type="InterPro" id="IPR003593">
    <property type="entry name" value="AAA+_ATPase"/>
</dbReference>
<evidence type="ECO:0000259" key="10">
    <source>
        <dbReference type="PROSITE" id="PS50929"/>
    </source>
</evidence>
<dbReference type="InterPro" id="IPR017871">
    <property type="entry name" value="ABC_transporter-like_CS"/>
</dbReference>
<dbReference type="GO" id="GO:0005524">
    <property type="term" value="F:ATP binding"/>
    <property type="evidence" value="ECO:0007669"/>
    <property type="project" value="UniProtKB-KW"/>
</dbReference>
<organism evidence="11 12">
    <name type="scientific">Candidatus Jettenia ecosi</name>
    <dbReference type="NCBI Taxonomy" id="2494326"/>
    <lineage>
        <taxon>Bacteria</taxon>
        <taxon>Pseudomonadati</taxon>
        <taxon>Planctomycetota</taxon>
        <taxon>Candidatus Brocadiia</taxon>
        <taxon>Candidatus Brocadiales</taxon>
        <taxon>Candidatus Brocadiaceae</taxon>
        <taxon>Candidatus Jettenia</taxon>
    </lineage>
</organism>
<evidence type="ECO:0000256" key="7">
    <source>
        <dbReference type="ARBA" id="ARBA00023136"/>
    </source>
</evidence>
<gene>
    <name evidence="11" type="ORF">JETT_0543</name>
</gene>
<evidence type="ECO:0000313" key="11">
    <source>
        <dbReference type="EMBL" id="TLD43108.1"/>
    </source>
</evidence>
<evidence type="ECO:0000259" key="9">
    <source>
        <dbReference type="PROSITE" id="PS50893"/>
    </source>
</evidence>
<keyword evidence="5 11" id="KW-0067">ATP-binding</keyword>
<accession>A0A533QEE7</accession>
<dbReference type="PANTHER" id="PTHR43394">
    <property type="entry name" value="ATP-DEPENDENT PERMEASE MDL1, MITOCHONDRIAL"/>
    <property type="match status" value="1"/>
</dbReference>
<dbReference type="PROSITE" id="PS50929">
    <property type="entry name" value="ABC_TM1F"/>
    <property type="match status" value="1"/>
</dbReference>
<dbReference type="Pfam" id="PF00005">
    <property type="entry name" value="ABC_tran"/>
    <property type="match status" value="1"/>
</dbReference>
<keyword evidence="3 8" id="KW-0812">Transmembrane</keyword>
<evidence type="ECO:0000256" key="8">
    <source>
        <dbReference type="SAM" id="Phobius"/>
    </source>
</evidence>
<dbReference type="PROSITE" id="PS50893">
    <property type="entry name" value="ABC_TRANSPORTER_2"/>
    <property type="match status" value="1"/>
</dbReference>
<dbReference type="Pfam" id="PF00664">
    <property type="entry name" value="ABC_membrane"/>
    <property type="match status" value="1"/>
</dbReference>
<proteinExistence type="predicted"/>
<dbReference type="InterPro" id="IPR027417">
    <property type="entry name" value="P-loop_NTPase"/>
</dbReference>
<dbReference type="PANTHER" id="PTHR43394:SF1">
    <property type="entry name" value="ATP-BINDING CASSETTE SUB-FAMILY B MEMBER 10, MITOCHONDRIAL"/>
    <property type="match status" value="1"/>
</dbReference>
<comment type="subcellular location">
    <subcellularLocation>
        <location evidence="1">Cell membrane</location>
        <topology evidence="1">Multi-pass membrane protein</topology>
    </subcellularLocation>
</comment>
<keyword evidence="6 8" id="KW-1133">Transmembrane helix</keyword>
<dbReference type="GO" id="GO:0016887">
    <property type="term" value="F:ATP hydrolysis activity"/>
    <property type="evidence" value="ECO:0007669"/>
    <property type="project" value="InterPro"/>
</dbReference>
<feature type="transmembrane region" description="Helical" evidence="8">
    <location>
        <begin position="276"/>
        <end position="294"/>
    </location>
</feature>
<evidence type="ECO:0000256" key="6">
    <source>
        <dbReference type="ARBA" id="ARBA00022989"/>
    </source>
</evidence>
<evidence type="ECO:0000313" key="12">
    <source>
        <dbReference type="Proteomes" id="UP000319783"/>
    </source>
</evidence>
<comment type="caution">
    <text evidence="11">The sequence shown here is derived from an EMBL/GenBank/DDBJ whole genome shotgun (WGS) entry which is preliminary data.</text>
</comment>
<dbReference type="PROSITE" id="PS00211">
    <property type="entry name" value="ABC_TRANSPORTER_1"/>
    <property type="match status" value="1"/>
</dbReference>
<dbReference type="GO" id="GO:0015421">
    <property type="term" value="F:ABC-type oligopeptide transporter activity"/>
    <property type="evidence" value="ECO:0007669"/>
    <property type="project" value="TreeGrafter"/>
</dbReference>
<dbReference type="GO" id="GO:0005886">
    <property type="term" value="C:plasma membrane"/>
    <property type="evidence" value="ECO:0007669"/>
    <property type="project" value="UniProtKB-SubCell"/>
</dbReference>
<feature type="transmembrane region" description="Helical" evidence="8">
    <location>
        <begin position="188"/>
        <end position="205"/>
    </location>
</feature>
<reference evidence="11 12" key="1">
    <citation type="submission" date="2019-04" db="EMBL/GenBank/DDBJ databases">
        <title>Genome of a novel bacterium Candidatus Jettenia ecosi reconstructed from metagenome of an anammox bioreactor.</title>
        <authorList>
            <person name="Mardanov A.V."/>
            <person name="Beletsky A.V."/>
            <person name="Ravin N.V."/>
            <person name="Botchkova E.A."/>
            <person name="Litti Y.V."/>
            <person name="Nozhevnikova A.N."/>
        </authorList>
    </citation>
    <scope>NUCLEOTIDE SEQUENCE [LARGE SCALE GENOMIC DNA]</scope>
    <source>
        <strain evidence="11">J2</strain>
    </source>
</reference>